<evidence type="ECO:0000256" key="4">
    <source>
        <dbReference type="ARBA" id="ARBA00022692"/>
    </source>
</evidence>
<evidence type="ECO:0000256" key="9">
    <source>
        <dbReference type="ARBA" id="ARBA00023170"/>
    </source>
</evidence>
<dbReference type="PANTHER" id="PTHR24365:SF541">
    <property type="entry name" value="PROTEIN TOLL-RELATED"/>
    <property type="match status" value="1"/>
</dbReference>
<organism evidence="14 15">
    <name type="scientific">Patella caerulea</name>
    <name type="common">Rayed Mediterranean limpet</name>
    <dbReference type="NCBI Taxonomy" id="87958"/>
    <lineage>
        <taxon>Eukaryota</taxon>
        <taxon>Metazoa</taxon>
        <taxon>Spiralia</taxon>
        <taxon>Lophotrochozoa</taxon>
        <taxon>Mollusca</taxon>
        <taxon>Gastropoda</taxon>
        <taxon>Patellogastropoda</taxon>
        <taxon>Patelloidea</taxon>
        <taxon>Patellidae</taxon>
        <taxon>Patella</taxon>
    </lineage>
</organism>
<dbReference type="InterPro" id="IPR035897">
    <property type="entry name" value="Toll_tir_struct_dom_sf"/>
</dbReference>
<keyword evidence="15" id="KW-1185">Reference proteome</keyword>
<evidence type="ECO:0000256" key="2">
    <source>
        <dbReference type="ARBA" id="ARBA00009634"/>
    </source>
</evidence>
<gene>
    <name evidence="14" type="ORF">SNE40_003369</name>
</gene>
<dbReference type="PROSITE" id="PS51450">
    <property type="entry name" value="LRR"/>
    <property type="match status" value="1"/>
</dbReference>
<dbReference type="SUPFAM" id="SSF52047">
    <property type="entry name" value="RNI-like"/>
    <property type="match status" value="1"/>
</dbReference>
<dbReference type="GO" id="GO:0006955">
    <property type="term" value="P:immune response"/>
    <property type="evidence" value="ECO:0007669"/>
    <property type="project" value="InterPro"/>
</dbReference>
<dbReference type="Gene3D" id="3.80.10.10">
    <property type="entry name" value="Ribonuclease Inhibitor"/>
    <property type="match status" value="3"/>
</dbReference>
<keyword evidence="8 11" id="KW-0472">Membrane</keyword>
<evidence type="ECO:0000256" key="10">
    <source>
        <dbReference type="ARBA" id="ARBA00023180"/>
    </source>
</evidence>
<dbReference type="EMBL" id="JAZGQO010000002">
    <property type="protein sequence ID" value="KAK6191768.1"/>
    <property type="molecule type" value="Genomic_DNA"/>
</dbReference>
<evidence type="ECO:0000256" key="11">
    <source>
        <dbReference type="SAM" id="Phobius"/>
    </source>
</evidence>
<sequence>MVIRFSSVLFVYAMTIPGLCATFNSGDIEEGYGDSVNQEDHVGSQEHKHNKHWTSCGRNSMCQCREKYARCLNHGHDLDYIPSFKRTIDKLNFTGNYLPEINNNTFENITKFRMKYLGIESCSLQSCSSNAFTKLDRLDKLIISHENISISELMKCLSSVTKGLFSLGLRNLNLNPLPPDFFSPMQDSKMLKLNMDDTNMGEYNQRVFKPLKHLRDIFVSRSNIHTIILEYSPKIEWLSLTYNKIVEFPKFCVMGSSLFPKLSALILDHNFIRHINRGQLNCLTSLTNLSMTDNPIVSFESNLFSDLPALQYLFFEYNSAGAIQVQPYAFNSSSLRQLYFSNNKILFDGYRLSLNAFKYCKQLQTLFVSTNILTSTTDEMFDDLFSTLKNLKTLSLGNTRITFVPQVISKHMKDLETLYLDNNHITGFQDGVFSSLRSLKRLDLSSNQISVINQNSFSREWMNTLQWIDLSYNSFACSCELLWFINFLKSEKLPKLFKNDKYYTCNSPKELMGKQIVKSPISEHDCSFSRLVLISMTYFSVALILVLLTVSGIYRFRWRLRYMFYMARFHHKRYQNRLNGHQQYQHDIYLSCEDNDFDFILDDIVPKLERDMGLRLYIPLRDGQGNKIESIITNMDASRKVILCLSDNYARDRYCEFEASLAYDKYITERRDLMIVIVLRELGALNVTKTFHKILNVDNYIKWDWDDEGIELFWLKLTQTVRNLDDMIP</sequence>
<dbReference type="Gene3D" id="3.40.50.10140">
    <property type="entry name" value="Toll/interleukin-1 receptor homology (TIR) domain"/>
    <property type="match status" value="1"/>
</dbReference>
<feature type="transmembrane region" description="Helical" evidence="11">
    <location>
        <begin position="531"/>
        <end position="556"/>
    </location>
</feature>
<evidence type="ECO:0000256" key="6">
    <source>
        <dbReference type="ARBA" id="ARBA00022737"/>
    </source>
</evidence>
<evidence type="ECO:0000256" key="1">
    <source>
        <dbReference type="ARBA" id="ARBA00004479"/>
    </source>
</evidence>
<dbReference type="InterPro" id="IPR017241">
    <property type="entry name" value="Toll-like_receptor"/>
</dbReference>
<dbReference type="SMART" id="SM00255">
    <property type="entry name" value="TIR"/>
    <property type="match status" value="1"/>
</dbReference>
<feature type="domain" description="TIR" evidence="13">
    <location>
        <begin position="584"/>
        <end position="721"/>
    </location>
</feature>
<protein>
    <recommendedName>
        <fullName evidence="13">TIR domain-containing protein</fullName>
    </recommendedName>
</protein>
<keyword evidence="10" id="KW-0325">Glycoprotein</keyword>
<keyword evidence="3" id="KW-0433">Leucine-rich repeat</keyword>
<dbReference type="InterPro" id="IPR032675">
    <property type="entry name" value="LRR_dom_sf"/>
</dbReference>
<dbReference type="PANTHER" id="PTHR24365">
    <property type="entry name" value="TOLL-LIKE RECEPTOR"/>
    <property type="match status" value="1"/>
</dbReference>
<dbReference type="InterPro" id="IPR001611">
    <property type="entry name" value="Leu-rich_rpt"/>
</dbReference>
<dbReference type="Proteomes" id="UP001347796">
    <property type="component" value="Unassembled WGS sequence"/>
</dbReference>
<reference evidence="14 15" key="1">
    <citation type="submission" date="2024-01" db="EMBL/GenBank/DDBJ databases">
        <title>The genome of the rayed Mediterranean limpet Patella caerulea (Linnaeus, 1758).</title>
        <authorList>
            <person name="Anh-Thu Weber A."/>
            <person name="Halstead-Nussloch G."/>
        </authorList>
    </citation>
    <scope>NUCLEOTIDE SEQUENCE [LARGE SCALE GENOMIC DNA]</scope>
    <source>
        <strain evidence="14">AATW-2023a</strain>
        <tissue evidence="14">Whole specimen</tissue>
    </source>
</reference>
<dbReference type="GO" id="GO:0002224">
    <property type="term" value="P:toll-like receptor signaling pathway"/>
    <property type="evidence" value="ECO:0007669"/>
    <property type="project" value="InterPro"/>
</dbReference>
<accession>A0AAN8K2V9</accession>
<keyword evidence="4 11" id="KW-0812">Transmembrane</keyword>
<evidence type="ECO:0000313" key="14">
    <source>
        <dbReference type="EMBL" id="KAK6191768.1"/>
    </source>
</evidence>
<comment type="caution">
    <text evidence="14">The sequence shown here is derived from an EMBL/GenBank/DDBJ whole genome shotgun (WGS) entry which is preliminary data.</text>
</comment>
<comment type="subcellular location">
    <subcellularLocation>
        <location evidence="1">Membrane</location>
        <topology evidence="1">Single-pass type I membrane protein</topology>
    </subcellularLocation>
</comment>
<dbReference type="SUPFAM" id="SSF52200">
    <property type="entry name" value="Toll/Interleukin receptor TIR domain"/>
    <property type="match status" value="1"/>
</dbReference>
<keyword evidence="7 11" id="KW-1133">Transmembrane helix</keyword>
<feature type="signal peptide" evidence="12">
    <location>
        <begin position="1"/>
        <end position="21"/>
    </location>
</feature>
<proteinExistence type="inferred from homology"/>
<dbReference type="SMART" id="SM00369">
    <property type="entry name" value="LRR_TYP"/>
    <property type="match status" value="5"/>
</dbReference>
<dbReference type="GO" id="GO:0005886">
    <property type="term" value="C:plasma membrane"/>
    <property type="evidence" value="ECO:0007669"/>
    <property type="project" value="TreeGrafter"/>
</dbReference>
<dbReference type="AlphaFoldDB" id="A0AAN8K2V9"/>
<dbReference type="SMART" id="SM00082">
    <property type="entry name" value="LRRCT"/>
    <property type="match status" value="1"/>
</dbReference>
<evidence type="ECO:0000313" key="15">
    <source>
        <dbReference type="Proteomes" id="UP001347796"/>
    </source>
</evidence>
<keyword evidence="5 12" id="KW-0732">Signal</keyword>
<dbReference type="PIRSF" id="PIRSF037595">
    <property type="entry name" value="Toll-like_receptor"/>
    <property type="match status" value="1"/>
</dbReference>
<dbReference type="InterPro" id="IPR000157">
    <property type="entry name" value="TIR_dom"/>
</dbReference>
<dbReference type="InterPro" id="IPR000483">
    <property type="entry name" value="Cys-rich_flank_reg_C"/>
</dbReference>
<evidence type="ECO:0000256" key="8">
    <source>
        <dbReference type="ARBA" id="ARBA00023136"/>
    </source>
</evidence>
<keyword evidence="6" id="KW-0677">Repeat</keyword>
<dbReference type="InterPro" id="IPR003591">
    <property type="entry name" value="Leu-rich_rpt_typical-subtyp"/>
</dbReference>
<name>A0AAN8K2V9_PATCE</name>
<evidence type="ECO:0000256" key="3">
    <source>
        <dbReference type="ARBA" id="ARBA00022614"/>
    </source>
</evidence>
<dbReference type="Pfam" id="PF13676">
    <property type="entry name" value="TIR_2"/>
    <property type="match status" value="1"/>
</dbReference>
<dbReference type="Pfam" id="PF13855">
    <property type="entry name" value="LRR_8"/>
    <property type="match status" value="2"/>
</dbReference>
<keyword evidence="9" id="KW-0675">Receptor</keyword>
<evidence type="ECO:0000259" key="13">
    <source>
        <dbReference type="PROSITE" id="PS50104"/>
    </source>
</evidence>
<dbReference type="GO" id="GO:0004888">
    <property type="term" value="F:transmembrane signaling receptor activity"/>
    <property type="evidence" value="ECO:0007669"/>
    <property type="project" value="InterPro"/>
</dbReference>
<dbReference type="PROSITE" id="PS50104">
    <property type="entry name" value="TIR"/>
    <property type="match status" value="1"/>
</dbReference>
<evidence type="ECO:0000256" key="7">
    <source>
        <dbReference type="ARBA" id="ARBA00022989"/>
    </source>
</evidence>
<evidence type="ECO:0000256" key="5">
    <source>
        <dbReference type="ARBA" id="ARBA00022729"/>
    </source>
</evidence>
<dbReference type="SUPFAM" id="SSF52058">
    <property type="entry name" value="L domain-like"/>
    <property type="match status" value="1"/>
</dbReference>
<feature type="chain" id="PRO_5042815267" description="TIR domain-containing protein" evidence="12">
    <location>
        <begin position="22"/>
        <end position="729"/>
    </location>
</feature>
<comment type="similarity">
    <text evidence="2">Belongs to the Toll-like receptor family.</text>
</comment>
<evidence type="ECO:0000256" key="12">
    <source>
        <dbReference type="SAM" id="SignalP"/>
    </source>
</evidence>